<dbReference type="InterPro" id="IPR011251">
    <property type="entry name" value="Luciferase-like_dom"/>
</dbReference>
<evidence type="ECO:0000313" key="6">
    <source>
        <dbReference type="EMBL" id="PWK36094.1"/>
    </source>
</evidence>
<dbReference type="SUPFAM" id="SSF51679">
    <property type="entry name" value="Bacterial luciferase-like"/>
    <property type="match status" value="1"/>
</dbReference>
<keyword evidence="1" id="KW-0285">Flavoprotein</keyword>
<dbReference type="Proteomes" id="UP000245697">
    <property type="component" value="Unassembled WGS sequence"/>
</dbReference>
<accession>A0A316ETX1</accession>
<dbReference type="Gene3D" id="3.20.20.30">
    <property type="entry name" value="Luciferase-like domain"/>
    <property type="match status" value="1"/>
</dbReference>
<dbReference type="GO" id="GO:0046306">
    <property type="term" value="P:alkanesulfonate catabolic process"/>
    <property type="evidence" value="ECO:0007669"/>
    <property type="project" value="TreeGrafter"/>
</dbReference>
<evidence type="ECO:0000313" key="7">
    <source>
        <dbReference type="Proteomes" id="UP000245697"/>
    </source>
</evidence>
<dbReference type="Pfam" id="PF00296">
    <property type="entry name" value="Bac_luciferase"/>
    <property type="match status" value="1"/>
</dbReference>
<dbReference type="EMBL" id="QGGR01000024">
    <property type="protein sequence ID" value="PWK36094.1"/>
    <property type="molecule type" value="Genomic_DNA"/>
</dbReference>
<gene>
    <name evidence="6" type="ORF">BC793_12475</name>
</gene>
<dbReference type="PANTHER" id="PTHR42847:SF4">
    <property type="entry name" value="ALKANESULFONATE MONOOXYGENASE-RELATED"/>
    <property type="match status" value="1"/>
</dbReference>
<evidence type="ECO:0000256" key="2">
    <source>
        <dbReference type="ARBA" id="ARBA00022643"/>
    </source>
</evidence>
<evidence type="ECO:0000256" key="4">
    <source>
        <dbReference type="ARBA" id="ARBA00023033"/>
    </source>
</evidence>
<dbReference type="PANTHER" id="PTHR42847">
    <property type="entry name" value="ALKANESULFONATE MONOOXYGENASE"/>
    <property type="match status" value="1"/>
</dbReference>
<dbReference type="AlphaFoldDB" id="A0A316ETX1"/>
<keyword evidence="7" id="KW-1185">Reference proteome</keyword>
<feature type="domain" description="Luciferase-like" evidence="5">
    <location>
        <begin position="20"/>
        <end position="239"/>
    </location>
</feature>
<comment type="caution">
    <text evidence="6">The sequence shown here is derived from an EMBL/GenBank/DDBJ whole genome shotgun (WGS) entry which is preliminary data.</text>
</comment>
<reference evidence="6 7" key="1">
    <citation type="submission" date="2018-05" db="EMBL/GenBank/DDBJ databases">
        <title>Genomic Encyclopedia of Archaeal and Bacterial Type Strains, Phase II (KMG-II): from individual species to whole genera.</title>
        <authorList>
            <person name="Goeker M."/>
        </authorList>
    </citation>
    <scope>NUCLEOTIDE SEQUENCE [LARGE SCALE GENOMIC DNA]</scope>
    <source>
        <strain evidence="6 7">DSM 45184</strain>
    </source>
</reference>
<evidence type="ECO:0000256" key="1">
    <source>
        <dbReference type="ARBA" id="ARBA00022630"/>
    </source>
</evidence>
<evidence type="ECO:0000256" key="3">
    <source>
        <dbReference type="ARBA" id="ARBA00023002"/>
    </source>
</evidence>
<dbReference type="InterPro" id="IPR036661">
    <property type="entry name" value="Luciferase-like_sf"/>
</dbReference>
<organism evidence="6 7">
    <name type="scientific">Actinoplanes xinjiangensis</name>
    <dbReference type="NCBI Taxonomy" id="512350"/>
    <lineage>
        <taxon>Bacteria</taxon>
        <taxon>Bacillati</taxon>
        <taxon>Actinomycetota</taxon>
        <taxon>Actinomycetes</taxon>
        <taxon>Micromonosporales</taxon>
        <taxon>Micromonosporaceae</taxon>
        <taxon>Actinoplanes</taxon>
    </lineage>
</organism>
<protein>
    <submittedName>
        <fullName evidence="6">Luciferase-like monooxygenase</fullName>
    </submittedName>
</protein>
<name>A0A316ETX1_9ACTN</name>
<sequence>MSEASPGVSFGFKTPQQSTSFDELVRLWAAGDAEPIWEHAWLYDHFQPVNADPAGPCLEAWTTLAALATHTRRLRVGVLVTGNTHRHPAVLASMLATVDHISGGRVDFGFGAAWHEAEHQRMGIDLPSPGVRLARWDEACTVVRRLCTEDEVWFDGVHYRLAGARLNPRPPRQPTFVLGATGRRALAVVARHADVWNAGTSQPAALRRGIAVLAERCTAAGRDIADVTISVQVPVVAADLGATRLWTERLIRAGARHIVLELPAPAGAALLPRLAAEVALPLSHTAPISLGSIR</sequence>
<dbReference type="OrthoDB" id="143323at2"/>
<dbReference type="GO" id="GO:0008726">
    <property type="term" value="F:alkanesulfonate monooxygenase activity"/>
    <property type="evidence" value="ECO:0007669"/>
    <property type="project" value="TreeGrafter"/>
</dbReference>
<evidence type="ECO:0000259" key="5">
    <source>
        <dbReference type="Pfam" id="PF00296"/>
    </source>
</evidence>
<keyword evidence="2" id="KW-0288">FMN</keyword>
<dbReference type="InterPro" id="IPR050172">
    <property type="entry name" value="SsuD_RutA_monooxygenase"/>
</dbReference>
<dbReference type="RefSeq" id="WP_158319488.1">
    <property type="nucleotide sequence ID" value="NZ_BONA01000077.1"/>
</dbReference>
<proteinExistence type="predicted"/>
<keyword evidence="4 6" id="KW-0503">Monooxygenase</keyword>
<keyword evidence="3" id="KW-0560">Oxidoreductase</keyword>